<proteinExistence type="predicted"/>
<evidence type="ECO:0000313" key="1">
    <source>
        <dbReference type="EMBL" id="KAK8145685.1"/>
    </source>
</evidence>
<evidence type="ECO:0000313" key="2">
    <source>
        <dbReference type="Proteomes" id="UP001397290"/>
    </source>
</evidence>
<dbReference type="SUPFAM" id="SSF51182">
    <property type="entry name" value="RmlC-like cupins"/>
    <property type="match status" value="1"/>
</dbReference>
<name>A0AAW0RU59_9HYPO</name>
<dbReference type="Gene3D" id="2.60.120.10">
    <property type="entry name" value="Jelly Rolls"/>
    <property type="match status" value="1"/>
</dbReference>
<keyword evidence="2" id="KW-1185">Reference proteome</keyword>
<dbReference type="AlphaFoldDB" id="A0AAW0RU59"/>
<accession>A0AAW0RU59</accession>
<dbReference type="EMBL" id="JAAHCF010000269">
    <property type="protein sequence ID" value="KAK8145685.1"/>
    <property type="molecule type" value="Genomic_DNA"/>
</dbReference>
<reference evidence="1 2" key="1">
    <citation type="submission" date="2020-02" db="EMBL/GenBank/DDBJ databases">
        <title>Comparative genomics of the hypocrealean fungal genus Beauvera.</title>
        <authorList>
            <person name="Showalter D.N."/>
            <person name="Bushley K.E."/>
            <person name="Rehner S.A."/>
        </authorList>
    </citation>
    <scope>NUCLEOTIDE SEQUENCE [LARGE SCALE GENOMIC DNA]</scope>
    <source>
        <strain evidence="1 2">ARSEF4384</strain>
    </source>
</reference>
<comment type="caution">
    <text evidence="1">The sequence shown here is derived from an EMBL/GenBank/DDBJ whole genome shotgun (WGS) entry which is preliminary data.</text>
</comment>
<dbReference type="InterPro" id="IPR014710">
    <property type="entry name" value="RmlC-like_jellyroll"/>
</dbReference>
<organism evidence="1 2">
    <name type="scientific">Beauveria asiatica</name>
    <dbReference type="NCBI Taxonomy" id="1069075"/>
    <lineage>
        <taxon>Eukaryota</taxon>
        <taxon>Fungi</taxon>
        <taxon>Dikarya</taxon>
        <taxon>Ascomycota</taxon>
        <taxon>Pezizomycotina</taxon>
        <taxon>Sordariomycetes</taxon>
        <taxon>Hypocreomycetidae</taxon>
        <taxon>Hypocreales</taxon>
        <taxon>Cordycipitaceae</taxon>
        <taxon>Beauveria</taxon>
    </lineage>
</organism>
<dbReference type="Proteomes" id="UP001397290">
    <property type="component" value="Unassembled WGS sequence"/>
</dbReference>
<dbReference type="InterPro" id="IPR011051">
    <property type="entry name" value="RmlC_Cupin_sf"/>
</dbReference>
<sequence>MGFVPITLSAGQNPLTQFDGKIETHFLEPPAGTAFQIMQIYKPLPKGDKSGAYRGPPPHFHLHQTERFKVVKGRVGIEVNDKVTVLRPKDGVAICPAGNIHRFIIDVDPEHDQDGGEEDGEEEDDGEIVFMVNATDSGKDFVLDRIFLENWYGVRVDSFKYGTKIDFIQQCATFDGGDHYLPFPATLPEWVPMSWSVAIRTFLGFWVTVIIGRYIGGLLGYQPFYREYTTDWELAVAKMQGTWFYRRNVQTAYRAATSWKELREMVPYSDEGAANMGLADDAKVGHGTVVSKAANNDKAVVNGDEDKKKL</sequence>
<protein>
    <submittedName>
        <fullName evidence="1">Oxidoreductase OpS7</fullName>
    </submittedName>
</protein>
<gene>
    <name evidence="1" type="primary">OPS7</name>
    <name evidence="1" type="ORF">G3M48_004136</name>
</gene>